<dbReference type="EMBL" id="JBFXLU010000044">
    <property type="protein sequence ID" value="KAL2849188.1"/>
    <property type="molecule type" value="Genomic_DNA"/>
</dbReference>
<feature type="non-terminal residue" evidence="1">
    <location>
        <position position="78"/>
    </location>
</feature>
<sequence>MGRSMLLNPDLEDLAKRPCAFVLSCFASGLGELLLSACPVVMAGESLTSLGGRRGKKRQSVSLSPTPRLHVACETAIN</sequence>
<organism evidence="1 2">
    <name type="scientific">Aspergillus pseudoustus</name>
    <dbReference type="NCBI Taxonomy" id="1810923"/>
    <lineage>
        <taxon>Eukaryota</taxon>
        <taxon>Fungi</taxon>
        <taxon>Dikarya</taxon>
        <taxon>Ascomycota</taxon>
        <taxon>Pezizomycotina</taxon>
        <taxon>Eurotiomycetes</taxon>
        <taxon>Eurotiomycetidae</taxon>
        <taxon>Eurotiales</taxon>
        <taxon>Aspergillaceae</taxon>
        <taxon>Aspergillus</taxon>
        <taxon>Aspergillus subgen. Nidulantes</taxon>
    </lineage>
</organism>
<name>A0ABR4KA72_9EURO</name>
<keyword evidence="2" id="KW-1185">Reference proteome</keyword>
<comment type="caution">
    <text evidence="1">The sequence shown here is derived from an EMBL/GenBank/DDBJ whole genome shotgun (WGS) entry which is preliminary data.</text>
</comment>
<proteinExistence type="predicted"/>
<dbReference type="Proteomes" id="UP001610446">
    <property type="component" value="Unassembled WGS sequence"/>
</dbReference>
<evidence type="ECO:0000313" key="1">
    <source>
        <dbReference type="EMBL" id="KAL2849188.1"/>
    </source>
</evidence>
<reference evidence="1 2" key="1">
    <citation type="submission" date="2024-07" db="EMBL/GenBank/DDBJ databases">
        <title>Section-level genome sequencing and comparative genomics of Aspergillus sections Usti and Cavernicolus.</title>
        <authorList>
            <consortium name="Lawrence Berkeley National Laboratory"/>
            <person name="Nybo J.L."/>
            <person name="Vesth T.C."/>
            <person name="Theobald S."/>
            <person name="Frisvad J.C."/>
            <person name="Larsen T.O."/>
            <person name="Kjaerboelling I."/>
            <person name="Rothschild-Mancinelli K."/>
            <person name="Lyhne E.K."/>
            <person name="Kogle M.E."/>
            <person name="Barry K."/>
            <person name="Clum A."/>
            <person name="Na H."/>
            <person name="Ledsgaard L."/>
            <person name="Lin J."/>
            <person name="Lipzen A."/>
            <person name="Kuo A."/>
            <person name="Riley R."/>
            <person name="Mondo S."/>
            <person name="Labutti K."/>
            <person name="Haridas S."/>
            <person name="Pangalinan J."/>
            <person name="Salamov A.A."/>
            <person name="Simmons B.A."/>
            <person name="Magnuson J.K."/>
            <person name="Chen J."/>
            <person name="Drula E."/>
            <person name="Henrissat B."/>
            <person name="Wiebenga A."/>
            <person name="Lubbers R.J."/>
            <person name="Gomes A.C."/>
            <person name="Makela M.R."/>
            <person name="Stajich J."/>
            <person name="Grigoriev I.V."/>
            <person name="Mortensen U.H."/>
            <person name="De Vries R.P."/>
            <person name="Baker S.E."/>
            <person name="Andersen M.R."/>
        </authorList>
    </citation>
    <scope>NUCLEOTIDE SEQUENCE [LARGE SCALE GENOMIC DNA]</scope>
    <source>
        <strain evidence="1 2">CBS 123904</strain>
    </source>
</reference>
<protein>
    <submittedName>
        <fullName evidence="1">Uncharacterized protein</fullName>
    </submittedName>
</protein>
<evidence type="ECO:0000313" key="2">
    <source>
        <dbReference type="Proteomes" id="UP001610446"/>
    </source>
</evidence>
<accession>A0ABR4KA72</accession>
<gene>
    <name evidence="1" type="ORF">BJY01DRAFT_210799</name>
</gene>